<keyword evidence="3" id="KW-1185">Reference proteome</keyword>
<dbReference type="OrthoDB" id="5777208at2759"/>
<dbReference type="Proteomes" id="UP001055439">
    <property type="component" value="Chromosome 8"/>
</dbReference>
<dbReference type="EMBL" id="CP097510">
    <property type="protein sequence ID" value="URE24016.1"/>
    <property type="molecule type" value="Genomic_DNA"/>
</dbReference>
<feature type="region of interest" description="Disordered" evidence="1">
    <location>
        <begin position="104"/>
        <end position="138"/>
    </location>
</feature>
<sequence length="138" mass="14882">IKREALTTKTIQSPSLPLQGIDDIHCGDSLPTGVLSVGHSIADHILEEDLKDATSLLVDEAADTLHTAPPRQAPDGGLGNALDVVPKNLAVALGPALAQALAALSSPRHRRRPKQRSANFCSDSRRHQFKSQRIRKKF</sequence>
<reference evidence="2" key="1">
    <citation type="submission" date="2022-05" db="EMBL/GenBank/DDBJ databases">
        <title>The Musa troglodytarum L. genome provides insights into the mechanism of non-climacteric behaviour and enrichment of carotenoids.</title>
        <authorList>
            <person name="Wang J."/>
        </authorList>
    </citation>
    <scope>NUCLEOTIDE SEQUENCE</scope>
    <source>
        <tissue evidence="2">Leaf</tissue>
    </source>
</reference>
<proteinExistence type="predicted"/>
<gene>
    <name evidence="2" type="ORF">MUK42_06422</name>
</gene>
<evidence type="ECO:0000313" key="2">
    <source>
        <dbReference type="EMBL" id="URE24016.1"/>
    </source>
</evidence>
<feature type="compositionally biased region" description="Basic residues" evidence="1">
    <location>
        <begin position="127"/>
        <end position="138"/>
    </location>
</feature>
<protein>
    <submittedName>
        <fullName evidence="2">Uncharacterized protein</fullName>
    </submittedName>
</protein>
<evidence type="ECO:0000313" key="3">
    <source>
        <dbReference type="Proteomes" id="UP001055439"/>
    </source>
</evidence>
<dbReference type="AlphaFoldDB" id="A0A9E7GZD8"/>
<accession>A0A9E7GZD8</accession>
<organism evidence="2 3">
    <name type="scientific">Musa troglodytarum</name>
    <name type="common">fe'i banana</name>
    <dbReference type="NCBI Taxonomy" id="320322"/>
    <lineage>
        <taxon>Eukaryota</taxon>
        <taxon>Viridiplantae</taxon>
        <taxon>Streptophyta</taxon>
        <taxon>Embryophyta</taxon>
        <taxon>Tracheophyta</taxon>
        <taxon>Spermatophyta</taxon>
        <taxon>Magnoliopsida</taxon>
        <taxon>Liliopsida</taxon>
        <taxon>Zingiberales</taxon>
        <taxon>Musaceae</taxon>
        <taxon>Musa</taxon>
    </lineage>
</organism>
<name>A0A9E7GZD8_9LILI</name>
<feature type="non-terminal residue" evidence="2">
    <location>
        <position position="1"/>
    </location>
</feature>
<evidence type="ECO:0000256" key="1">
    <source>
        <dbReference type="SAM" id="MobiDB-lite"/>
    </source>
</evidence>